<proteinExistence type="predicted"/>
<dbReference type="EMBL" id="JABBXH010000011">
    <property type="protein sequence ID" value="NMP33594.1"/>
    <property type="molecule type" value="Genomic_DNA"/>
</dbReference>
<evidence type="ECO:0000313" key="1">
    <source>
        <dbReference type="EMBL" id="NMP33594.1"/>
    </source>
</evidence>
<protein>
    <submittedName>
        <fullName evidence="1">Uncharacterized protein</fullName>
    </submittedName>
</protein>
<name>A0A7Y0LFM4_9GAMM</name>
<dbReference type="Proteomes" id="UP000568664">
    <property type="component" value="Unassembled WGS sequence"/>
</dbReference>
<dbReference type="RefSeq" id="WP_169076916.1">
    <property type="nucleotide sequence ID" value="NZ_JABBXH010000011.1"/>
</dbReference>
<gene>
    <name evidence="1" type="ORF">HII17_18775</name>
</gene>
<reference evidence="1 2" key="1">
    <citation type="submission" date="2020-04" db="EMBL/GenBank/DDBJ databases">
        <title>Thalassotalea sp. M1531, isolated from the surface of marine red alga.</title>
        <authorList>
            <person name="Pang L."/>
            <person name="Lu D.-C."/>
        </authorList>
    </citation>
    <scope>NUCLEOTIDE SEQUENCE [LARGE SCALE GENOMIC DNA]</scope>
    <source>
        <strain evidence="1 2">M1531</strain>
    </source>
</reference>
<sequence length="61" mass="6507">MKDNKSSVDASNSSSIESTRRDFIRKYGKLAAITPIAVTTLMSPSTSAAPKSCRGNGNKRC</sequence>
<evidence type="ECO:0000313" key="2">
    <source>
        <dbReference type="Proteomes" id="UP000568664"/>
    </source>
</evidence>
<comment type="caution">
    <text evidence="1">The sequence shown here is derived from an EMBL/GenBank/DDBJ whole genome shotgun (WGS) entry which is preliminary data.</text>
</comment>
<dbReference type="AlphaFoldDB" id="A0A7Y0LFM4"/>
<keyword evidence="2" id="KW-1185">Reference proteome</keyword>
<organism evidence="1 2">
    <name type="scientific">Thalassotalea algicola</name>
    <dbReference type="NCBI Taxonomy" id="2716224"/>
    <lineage>
        <taxon>Bacteria</taxon>
        <taxon>Pseudomonadati</taxon>
        <taxon>Pseudomonadota</taxon>
        <taxon>Gammaproteobacteria</taxon>
        <taxon>Alteromonadales</taxon>
        <taxon>Colwelliaceae</taxon>
        <taxon>Thalassotalea</taxon>
    </lineage>
</organism>
<accession>A0A7Y0LFM4</accession>